<protein>
    <submittedName>
        <fullName evidence="1">Uncharacterized protein</fullName>
    </submittedName>
</protein>
<gene>
    <name evidence="1" type="ORF">QC823_13365</name>
</gene>
<evidence type="ECO:0000313" key="2">
    <source>
        <dbReference type="Proteomes" id="UP001254564"/>
    </source>
</evidence>
<comment type="caution">
    <text evidence="1">The sequence shown here is derived from an EMBL/GenBank/DDBJ whole genome shotgun (WGS) entry which is preliminary data.</text>
</comment>
<reference evidence="1 2" key="1">
    <citation type="submission" date="2023-04" db="EMBL/GenBank/DDBJ databases">
        <title>A long-awaited taxogenomic arrangement of the family Halomonadaceae.</title>
        <authorList>
            <person name="De La Haba R."/>
            <person name="Chuvochina M."/>
            <person name="Wittouck S."/>
            <person name="Arahal D.R."/>
            <person name="Sanchez-Porro C."/>
            <person name="Hugenholtz P."/>
            <person name="Ventosa A."/>
        </authorList>
    </citation>
    <scope>NUCLEOTIDE SEQUENCE [LARGE SCALE GENOMIC DNA]</scope>
    <source>
        <strain evidence="1 2">DSM 21020</strain>
    </source>
</reference>
<dbReference type="EMBL" id="JARWAN010000024">
    <property type="protein sequence ID" value="MDR5899975.1"/>
    <property type="molecule type" value="Genomic_DNA"/>
</dbReference>
<accession>A0ABU1H6P8</accession>
<keyword evidence="2" id="KW-1185">Reference proteome</keyword>
<sequence>MPDDRQPFGLDIPANVQRKEQSRGLIAGAIKDGHNKKEMADHLAMTSEDGGVIHGKEMLLQMAYELRQLPISNGYDSTASEYSADMCLNMVRQLWENVPDEQLEPMSQGQFLLMLGYLYGKLTMPSHIRHSRALEAEIKMLHANLKRQQGGKASADIKQAETAQRVAYAKRVWDELRSGGRPERGLASIVAKRVGVTPKTIREWRKRLDWRNETNE</sequence>
<proteinExistence type="predicted"/>
<organism evidence="1 2">
    <name type="scientific">Vreelandella vilamensis</name>
    <dbReference type="NCBI Taxonomy" id="531309"/>
    <lineage>
        <taxon>Bacteria</taxon>
        <taxon>Pseudomonadati</taxon>
        <taxon>Pseudomonadota</taxon>
        <taxon>Gammaproteobacteria</taxon>
        <taxon>Oceanospirillales</taxon>
        <taxon>Halomonadaceae</taxon>
        <taxon>Vreelandella</taxon>
    </lineage>
</organism>
<evidence type="ECO:0000313" key="1">
    <source>
        <dbReference type="EMBL" id="MDR5899975.1"/>
    </source>
</evidence>
<name>A0ABU1H6P8_9GAMM</name>
<dbReference type="Proteomes" id="UP001254564">
    <property type="component" value="Unassembled WGS sequence"/>
</dbReference>
<dbReference type="RefSeq" id="WP_309656853.1">
    <property type="nucleotide sequence ID" value="NZ_JARWAN010000024.1"/>
</dbReference>